<keyword evidence="3" id="KW-1185">Reference proteome</keyword>
<evidence type="ECO:0008006" key="4">
    <source>
        <dbReference type="Google" id="ProtNLM"/>
    </source>
</evidence>
<reference evidence="2 3" key="1">
    <citation type="journal article" date="2015" name="Front. Microbiol.">
        <title>Genome sequence of the plant growth promoting endophytic yeast Rhodotorula graminis WP1.</title>
        <authorList>
            <person name="Firrincieli A."/>
            <person name="Otillar R."/>
            <person name="Salamov A."/>
            <person name="Schmutz J."/>
            <person name="Khan Z."/>
            <person name="Redman R.S."/>
            <person name="Fleck N.D."/>
            <person name="Lindquist E."/>
            <person name="Grigoriev I.V."/>
            <person name="Doty S.L."/>
        </authorList>
    </citation>
    <scope>NUCLEOTIDE SEQUENCE [LARGE SCALE GENOMIC DNA]</scope>
    <source>
        <strain evidence="2 3">WP1</strain>
    </source>
</reference>
<dbReference type="OrthoDB" id="2535929at2759"/>
<feature type="region of interest" description="Disordered" evidence="1">
    <location>
        <begin position="367"/>
        <end position="388"/>
    </location>
</feature>
<feature type="compositionally biased region" description="Basic and acidic residues" evidence="1">
    <location>
        <begin position="485"/>
        <end position="497"/>
    </location>
</feature>
<dbReference type="AlphaFoldDB" id="A0A194S6F6"/>
<feature type="region of interest" description="Disordered" evidence="1">
    <location>
        <begin position="479"/>
        <end position="550"/>
    </location>
</feature>
<evidence type="ECO:0000313" key="3">
    <source>
        <dbReference type="Proteomes" id="UP000053890"/>
    </source>
</evidence>
<dbReference type="OMA" id="WATHVAD"/>
<accession>A0A194S6F6</accession>
<feature type="compositionally biased region" description="Acidic residues" evidence="1">
    <location>
        <begin position="498"/>
        <end position="513"/>
    </location>
</feature>
<dbReference type="GeneID" id="28977500"/>
<feature type="region of interest" description="Disordered" evidence="1">
    <location>
        <begin position="144"/>
        <end position="164"/>
    </location>
</feature>
<feature type="compositionally biased region" description="Basic residues" evidence="1">
    <location>
        <begin position="541"/>
        <end position="550"/>
    </location>
</feature>
<organism evidence="2 3">
    <name type="scientific">Rhodotorula graminis (strain WP1)</name>
    <dbReference type="NCBI Taxonomy" id="578459"/>
    <lineage>
        <taxon>Eukaryota</taxon>
        <taxon>Fungi</taxon>
        <taxon>Dikarya</taxon>
        <taxon>Basidiomycota</taxon>
        <taxon>Pucciniomycotina</taxon>
        <taxon>Microbotryomycetes</taxon>
        <taxon>Sporidiobolales</taxon>
        <taxon>Sporidiobolaceae</taxon>
        <taxon>Rhodotorula</taxon>
    </lineage>
</organism>
<sequence length="550" mass="59863">MSHASTIPLSISASLAAGSSSQPPLPAPIHRLVLLRQQADAALNTPALRSELATGHAGPNSLQARDALVAVVDAATPLLFGDPHHNHQQRKFSPDDEARAEYCLAFALARVGEFDGTRPSALPDRLDDALSHFSRAADLLRLPPPPALDSVPSVTRPQDPNRQHAAVDLSPVPAWAAEMLAEWARTQTTRAFASCVDDQGHTVVRDDELADQLDLACRRNVQALFTPIDPLSPEGEHASSSTASTVLGSARLLSDLSSLLPFTPGSPSTWSRRLNWATHVADVRFVSASMSANALVDAASAHAQVLQSRDIDQRQRRDVKRVVERTLRRIAPYERTQGNVLLGLGRVLLDAVGALYLGRQVGFQEERRMRETSEGAEEDEDGDGDDKVIVPENDLVRETRQVLIRAAALFENAYASILRSPPSSSRRTLELRLLRRLEATYCDLELLDNDSTPEVVELKSQRIERAVLINDALVALGDGQAPAHDGAESGRRARRDGAEDEGAPPGEADMEGSDQERAEEERGELESSSDDDEDDEDRLARRFARAARLG</sequence>
<dbReference type="Proteomes" id="UP000053890">
    <property type="component" value="Unassembled WGS sequence"/>
</dbReference>
<evidence type="ECO:0000256" key="1">
    <source>
        <dbReference type="SAM" id="MobiDB-lite"/>
    </source>
</evidence>
<evidence type="ECO:0000313" key="2">
    <source>
        <dbReference type="EMBL" id="KPV74996.1"/>
    </source>
</evidence>
<protein>
    <recommendedName>
        <fullName evidence="4">Proteophosphoglycan ppg4</fullName>
    </recommendedName>
</protein>
<gene>
    <name evidence="2" type="ORF">RHOBADRAFT_53907</name>
</gene>
<name>A0A194S6F6_RHOGW</name>
<proteinExistence type="predicted"/>
<feature type="compositionally biased region" description="Acidic residues" evidence="1">
    <location>
        <begin position="374"/>
        <end position="384"/>
    </location>
</feature>
<dbReference type="EMBL" id="KQ474079">
    <property type="protein sequence ID" value="KPV74996.1"/>
    <property type="molecule type" value="Genomic_DNA"/>
</dbReference>
<dbReference type="RefSeq" id="XP_018271045.1">
    <property type="nucleotide sequence ID" value="XM_018417052.1"/>
</dbReference>
<feature type="compositionally biased region" description="Acidic residues" evidence="1">
    <location>
        <begin position="521"/>
        <end position="537"/>
    </location>
</feature>